<gene>
    <name evidence="1" type="ORF">DWV00_08720</name>
</gene>
<keyword evidence="2" id="KW-1185">Reference proteome</keyword>
<sequence>MKPRLLHSVIDDVLAAAEQWPEIANDVLHFVFDEAQDIREGLFETKTHVLGDGTVEIDGVPPVKTTVVVTQTLATERLVHFAHAVSRGFIPHVMAAGGA</sequence>
<dbReference type="Proteomes" id="UP000256838">
    <property type="component" value="Unassembled WGS sequence"/>
</dbReference>
<evidence type="ECO:0000313" key="2">
    <source>
        <dbReference type="Proteomes" id="UP000256838"/>
    </source>
</evidence>
<protein>
    <submittedName>
        <fullName evidence="1">Uncharacterized protein</fullName>
    </submittedName>
</protein>
<name>A0A3D8K1K2_9BURK</name>
<comment type="caution">
    <text evidence="1">The sequence shown here is derived from an EMBL/GenBank/DDBJ whole genome shotgun (WGS) entry which is preliminary data.</text>
</comment>
<dbReference type="EMBL" id="QRGA01000005">
    <property type="protein sequence ID" value="RDU99198.1"/>
    <property type="molecule type" value="Genomic_DNA"/>
</dbReference>
<dbReference type="AlphaFoldDB" id="A0A3D8K1K2"/>
<accession>A0A3D8K1K2</accession>
<organism evidence="1 2">
    <name type="scientific">Trinickia dinghuensis</name>
    <dbReference type="NCBI Taxonomy" id="2291023"/>
    <lineage>
        <taxon>Bacteria</taxon>
        <taxon>Pseudomonadati</taxon>
        <taxon>Pseudomonadota</taxon>
        <taxon>Betaproteobacteria</taxon>
        <taxon>Burkholderiales</taxon>
        <taxon>Burkholderiaceae</taxon>
        <taxon>Trinickia</taxon>
    </lineage>
</organism>
<evidence type="ECO:0000313" key="1">
    <source>
        <dbReference type="EMBL" id="RDU99198.1"/>
    </source>
</evidence>
<dbReference type="OrthoDB" id="9094491at2"/>
<dbReference type="RefSeq" id="WP_115533171.1">
    <property type="nucleotide sequence ID" value="NZ_QRGA01000005.1"/>
</dbReference>
<proteinExistence type="predicted"/>
<reference evidence="1 2" key="1">
    <citation type="submission" date="2018-08" db="EMBL/GenBank/DDBJ databases">
        <title>Paraburkholderia sp. DHOM06 isolated from forest soil.</title>
        <authorList>
            <person name="Gao Z.-H."/>
            <person name="Qiu L.-H."/>
        </authorList>
    </citation>
    <scope>NUCLEOTIDE SEQUENCE [LARGE SCALE GENOMIC DNA]</scope>
    <source>
        <strain evidence="1 2">DHOM06</strain>
    </source>
</reference>